<dbReference type="PANTHER" id="PTHR30363:SF60">
    <property type="entry name" value="HTH-TYPE TRANSCRIPTIONAL REGULATOR IOLR"/>
    <property type="match status" value="1"/>
</dbReference>
<evidence type="ECO:0000313" key="7">
    <source>
        <dbReference type="Proteomes" id="UP000186385"/>
    </source>
</evidence>
<keyword evidence="1" id="KW-0805">Transcription regulation</keyword>
<dbReference type="Proteomes" id="UP000186385">
    <property type="component" value="Unassembled WGS sequence"/>
</dbReference>
<dbReference type="InterPro" id="IPR036388">
    <property type="entry name" value="WH-like_DNA-bd_sf"/>
</dbReference>
<evidence type="ECO:0000256" key="1">
    <source>
        <dbReference type="ARBA" id="ARBA00023015"/>
    </source>
</evidence>
<dbReference type="RefSeq" id="WP_045852597.1">
    <property type="nucleotide sequence ID" value="NZ_FTLX01000003.1"/>
</dbReference>
<dbReference type="OrthoDB" id="9798651at2"/>
<dbReference type="EMBL" id="MWSK01000003">
    <property type="protein sequence ID" value="OXS78752.1"/>
    <property type="molecule type" value="Genomic_DNA"/>
</dbReference>
<evidence type="ECO:0000313" key="8">
    <source>
        <dbReference type="Proteomes" id="UP000215545"/>
    </source>
</evidence>
<dbReference type="SUPFAM" id="SSF46785">
    <property type="entry name" value="Winged helix' DNA-binding domain"/>
    <property type="match status" value="1"/>
</dbReference>
<organism evidence="6 7">
    <name type="scientific">Domibacillus enclensis</name>
    <dbReference type="NCBI Taxonomy" id="1017273"/>
    <lineage>
        <taxon>Bacteria</taxon>
        <taxon>Bacillati</taxon>
        <taxon>Bacillota</taxon>
        <taxon>Bacilli</taxon>
        <taxon>Bacillales</taxon>
        <taxon>Bacillaceae</taxon>
        <taxon>Domibacillus</taxon>
    </lineage>
</organism>
<dbReference type="STRING" id="1017273.SAMN05443094_103522"/>
<sequence length="252" mass="28450">MIKEQRISQIKQYIESRQSVALDELVSVFQVSKNTIRRDVQELVDSGEFTKIYGGVKAKEPKTLESFQTRKVRNQSAKTAIGLAAARFVEDGDIIFVDSGTTTLEMFEGICEKEITIVTNNLAFITRALPFDRLTVIVIGGMLERKTNALGSPQNVELLKTYNITKAFMASTGISISNGVTNSSSLETELKRMVIERSQHRFLLIDQLKINRYGLTTYCKLSDIDCIITDADLPEEYIQYARQYQIQIIKGE</sequence>
<dbReference type="Gene3D" id="1.10.10.10">
    <property type="entry name" value="Winged helix-like DNA-binding domain superfamily/Winged helix DNA-binding domain"/>
    <property type="match status" value="1"/>
</dbReference>
<protein>
    <submittedName>
        <fullName evidence="5">DNA-binding protein</fullName>
    </submittedName>
    <submittedName>
        <fullName evidence="6">Transcriptional regulator, DeoR family</fullName>
    </submittedName>
</protein>
<proteinExistence type="predicted"/>
<dbReference type="AlphaFoldDB" id="A0A1N6VCK7"/>
<dbReference type="InterPro" id="IPR036390">
    <property type="entry name" value="WH_DNA-bd_sf"/>
</dbReference>
<dbReference type="SMART" id="SM00420">
    <property type="entry name" value="HTH_DEOR"/>
    <property type="match status" value="1"/>
</dbReference>
<evidence type="ECO:0000256" key="3">
    <source>
        <dbReference type="ARBA" id="ARBA00023163"/>
    </source>
</evidence>
<evidence type="ECO:0000259" key="4">
    <source>
        <dbReference type="PROSITE" id="PS51000"/>
    </source>
</evidence>
<dbReference type="InterPro" id="IPR018356">
    <property type="entry name" value="Tscrpt_reg_HTH_DeoR_CS"/>
</dbReference>
<dbReference type="SMART" id="SM01134">
    <property type="entry name" value="DeoRC"/>
    <property type="match status" value="1"/>
</dbReference>
<keyword evidence="8" id="KW-1185">Reference proteome</keyword>
<dbReference type="GO" id="GO:0003677">
    <property type="term" value="F:DNA binding"/>
    <property type="evidence" value="ECO:0007669"/>
    <property type="project" value="UniProtKB-KW"/>
</dbReference>
<dbReference type="GO" id="GO:0003700">
    <property type="term" value="F:DNA-binding transcription factor activity"/>
    <property type="evidence" value="ECO:0007669"/>
    <property type="project" value="InterPro"/>
</dbReference>
<gene>
    <name evidence="5" type="ORF">B1B05_09215</name>
    <name evidence="6" type="ORF">SAMN05443094_103522</name>
</gene>
<keyword evidence="3" id="KW-0804">Transcription</keyword>
<evidence type="ECO:0000313" key="5">
    <source>
        <dbReference type="EMBL" id="OXS78752.1"/>
    </source>
</evidence>
<dbReference type="InterPro" id="IPR050313">
    <property type="entry name" value="Carb_Metab_HTH_regulators"/>
</dbReference>
<dbReference type="InterPro" id="IPR014036">
    <property type="entry name" value="DeoR-like_C"/>
</dbReference>
<dbReference type="Pfam" id="PF08220">
    <property type="entry name" value="HTH_DeoR"/>
    <property type="match status" value="1"/>
</dbReference>
<dbReference type="Proteomes" id="UP000215545">
    <property type="component" value="Unassembled WGS sequence"/>
</dbReference>
<evidence type="ECO:0000313" key="6">
    <source>
        <dbReference type="EMBL" id="SIQ75630.1"/>
    </source>
</evidence>
<dbReference type="EMBL" id="FTLX01000003">
    <property type="protein sequence ID" value="SIQ75630.1"/>
    <property type="molecule type" value="Genomic_DNA"/>
</dbReference>
<reference evidence="6 7" key="1">
    <citation type="submission" date="2017-01" db="EMBL/GenBank/DDBJ databases">
        <authorList>
            <person name="Mah S.A."/>
            <person name="Swanson W.J."/>
            <person name="Moy G.W."/>
            <person name="Vacquier V.D."/>
        </authorList>
    </citation>
    <scope>NUCLEOTIDE SEQUENCE [LARGE SCALE GENOMIC DNA]</scope>
    <source>
        <strain evidence="6 7">NIO-1016</strain>
    </source>
</reference>
<evidence type="ECO:0000256" key="2">
    <source>
        <dbReference type="ARBA" id="ARBA00023125"/>
    </source>
</evidence>
<dbReference type="InterPro" id="IPR001034">
    <property type="entry name" value="DeoR_HTH"/>
</dbReference>
<accession>A0A1N6VCK7</accession>
<dbReference type="SUPFAM" id="SSF100950">
    <property type="entry name" value="NagB/RpiA/CoA transferase-like"/>
    <property type="match status" value="1"/>
</dbReference>
<dbReference type="PRINTS" id="PR00037">
    <property type="entry name" value="HTHLACR"/>
</dbReference>
<dbReference type="PROSITE" id="PS00894">
    <property type="entry name" value="HTH_DEOR_1"/>
    <property type="match status" value="1"/>
</dbReference>
<dbReference type="PANTHER" id="PTHR30363">
    <property type="entry name" value="HTH-TYPE TRANSCRIPTIONAL REGULATOR SRLR-RELATED"/>
    <property type="match status" value="1"/>
</dbReference>
<name>A0A1N6VCK7_9BACI</name>
<reference evidence="8" key="2">
    <citation type="submission" date="2017-03" db="EMBL/GenBank/DDBJ databases">
        <title>Bacillus sp. V-88(T) DSM27956, whole genome shotgun sequencing project.</title>
        <authorList>
            <person name="Dastager S.G."/>
            <person name="Neurgaonkar P.S."/>
            <person name="Dharne M.S."/>
        </authorList>
    </citation>
    <scope>NUCLEOTIDE SEQUENCE [LARGE SCALE GENOMIC DNA]</scope>
    <source>
        <strain evidence="8">DSM 25145</strain>
    </source>
</reference>
<dbReference type="Pfam" id="PF00455">
    <property type="entry name" value="DeoRC"/>
    <property type="match status" value="1"/>
</dbReference>
<reference evidence="5" key="3">
    <citation type="submission" date="2017-03" db="EMBL/GenBank/DDBJ databases">
        <authorList>
            <person name="Dastager S.G."/>
            <person name="Neurgaonkar P.S."/>
            <person name="Dharne M.S."/>
        </authorList>
    </citation>
    <scope>NUCLEOTIDE SEQUENCE</scope>
    <source>
        <strain evidence="5">DSM 25145</strain>
    </source>
</reference>
<feature type="domain" description="HTH deoR-type" evidence="4">
    <location>
        <begin position="3"/>
        <end position="58"/>
    </location>
</feature>
<dbReference type="InterPro" id="IPR037171">
    <property type="entry name" value="NagB/RpiA_transferase-like"/>
</dbReference>
<keyword evidence="2 5" id="KW-0238">DNA-binding</keyword>
<dbReference type="PROSITE" id="PS51000">
    <property type="entry name" value="HTH_DEOR_2"/>
    <property type="match status" value="1"/>
</dbReference>